<gene>
    <name evidence="2" type="ORF">EDC14_1014118</name>
</gene>
<dbReference type="InterPro" id="IPR012902">
    <property type="entry name" value="N_methyl_site"/>
</dbReference>
<dbReference type="EMBL" id="SLUN01000014">
    <property type="protein sequence ID" value="TCL67428.1"/>
    <property type="molecule type" value="Genomic_DNA"/>
</dbReference>
<organism evidence="2 3">
    <name type="scientific">Hydrogenispora ethanolica</name>
    <dbReference type="NCBI Taxonomy" id="1082276"/>
    <lineage>
        <taxon>Bacteria</taxon>
        <taxon>Bacillati</taxon>
        <taxon>Bacillota</taxon>
        <taxon>Hydrogenispora</taxon>
    </lineage>
</organism>
<proteinExistence type="predicted"/>
<dbReference type="AlphaFoldDB" id="A0A4R1RMD4"/>
<keyword evidence="1" id="KW-0812">Transmembrane</keyword>
<reference evidence="2 3" key="1">
    <citation type="submission" date="2019-03" db="EMBL/GenBank/DDBJ databases">
        <title>Genomic Encyclopedia of Type Strains, Phase IV (KMG-IV): sequencing the most valuable type-strain genomes for metagenomic binning, comparative biology and taxonomic classification.</title>
        <authorList>
            <person name="Goeker M."/>
        </authorList>
    </citation>
    <scope>NUCLEOTIDE SEQUENCE [LARGE SCALE GENOMIC DNA]</scope>
    <source>
        <strain evidence="2 3">LX-B</strain>
    </source>
</reference>
<accession>A0A4R1RMD4</accession>
<dbReference type="Proteomes" id="UP000295008">
    <property type="component" value="Unassembled WGS sequence"/>
</dbReference>
<comment type="caution">
    <text evidence="2">The sequence shown here is derived from an EMBL/GenBank/DDBJ whole genome shotgun (WGS) entry which is preliminary data.</text>
</comment>
<dbReference type="RefSeq" id="WP_132014677.1">
    <property type="nucleotide sequence ID" value="NZ_SLUN01000014.1"/>
</dbReference>
<dbReference type="NCBIfam" id="TIGR02532">
    <property type="entry name" value="IV_pilin_GFxxxE"/>
    <property type="match status" value="1"/>
</dbReference>
<dbReference type="Pfam" id="PF07963">
    <property type="entry name" value="N_methyl"/>
    <property type="match status" value="1"/>
</dbReference>
<name>A0A4R1RMD4_HYDET</name>
<evidence type="ECO:0000313" key="2">
    <source>
        <dbReference type="EMBL" id="TCL67428.1"/>
    </source>
</evidence>
<feature type="transmembrane region" description="Helical" evidence="1">
    <location>
        <begin position="16"/>
        <end position="36"/>
    </location>
</feature>
<keyword evidence="3" id="KW-1185">Reference proteome</keyword>
<keyword evidence="1" id="KW-1133">Transmembrane helix</keyword>
<evidence type="ECO:0000313" key="3">
    <source>
        <dbReference type="Proteomes" id="UP000295008"/>
    </source>
</evidence>
<dbReference type="PROSITE" id="PS00409">
    <property type="entry name" value="PROKAR_NTER_METHYL"/>
    <property type="match status" value="1"/>
</dbReference>
<sequence length="142" mass="15688">MPQHSNVEKGFSLVEVLMAMLLFAAAVLMLASYTIATSRSQLLAKRMDMAAAKAANEIEKCKTLASQDRFTEIEGQDAWTDSDGFEILKDVTDLTLDNAGNMSLETESPSLKRVKVTVTYYNDNDKNDKLISVTQTTLISSR</sequence>
<protein>
    <submittedName>
        <fullName evidence="2">Prepilin-type N-terminal cleavage/methylation domain-containing protein</fullName>
    </submittedName>
</protein>
<evidence type="ECO:0000256" key="1">
    <source>
        <dbReference type="SAM" id="Phobius"/>
    </source>
</evidence>
<keyword evidence="1" id="KW-0472">Membrane</keyword>